<comment type="caution">
    <text evidence="1">The sequence shown here is derived from an EMBL/GenBank/DDBJ whole genome shotgun (WGS) entry which is preliminary data.</text>
</comment>
<dbReference type="Proteomes" id="UP001054945">
    <property type="component" value="Unassembled WGS sequence"/>
</dbReference>
<sequence>MRTRFLSFQIQVEAIGIIYFTVSDPLRPCLNSHDRNFISTNIQIHDHEATASKSSTGEGGTAKVLEGSMLKFVKPST</sequence>
<evidence type="ECO:0000313" key="1">
    <source>
        <dbReference type="EMBL" id="GIY67307.1"/>
    </source>
</evidence>
<evidence type="ECO:0000313" key="2">
    <source>
        <dbReference type="Proteomes" id="UP001054945"/>
    </source>
</evidence>
<gene>
    <name evidence="1" type="ORF">CEXT_421471</name>
</gene>
<dbReference type="EMBL" id="BPLR01014224">
    <property type="protein sequence ID" value="GIY67307.1"/>
    <property type="molecule type" value="Genomic_DNA"/>
</dbReference>
<proteinExistence type="predicted"/>
<organism evidence="1 2">
    <name type="scientific">Caerostris extrusa</name>
    <name type="common">Bark spider</name>
    <name type="synonym">Caerostris bankana</name>
    <dbReference type="NCBI Taxonomy" id="172846"/>
    <lineage>
        <taxon>Eukaryota</taxon>
        <taxon>Metazoa</taxon>
        <taxon>Ecdysozoa</taxon>
        <taxon>Arthropoda</taxon>
        <taxon>Chelicerata</taxon>
        <taxon>Arachnida</taxon>
        <taxon>Araneae</taxon>
        <taxon>Araneomorphae</taxon>
        <taxon>Entelegynae</taxon>
        <taxon>Araneoidea</taxon>
        <taxon>Araneidae</taxon>
        <taxon>Caerostris</taxon>
    </lineage>
</organism>
<keyword evidence="2" id="KW-1185">Reference proteome</keyword>
<accession>A0AAV4VAN7</accession>
<dbReference type="AlphaFoldDB" id="A0AAV4VAN7"/>
<reference evidence="1 2" key="1">
    <citation type="submission" date="2021-06" db="EMBL/GenBank/DDBJ databases">
        <title>Caerostris extrusa draft genome.</title>
        <authorList>
            <person name="Kono N."/>
            <person name="Arakawa K."/>
        </authorList>
    </citation>
    <scope>NUCLEOTIDE SEQUENCE [LARGE SCALE GENOMIC DNA]</scope>
</reference>
<protein>
    <submittedName>
        <fullName evidence="1">Uncharacterized protein</fullName>
    </submittedName>
</protein>
<name>A0AAV4VAN7_CAEEX</name>